<accession>L1IJL8</accession>
<proteinExistence type="predicted"/>
<dbReference type="AlphaFoldDB" id="L1IJL8"/>
<dbReference type="EnsemblProtists" id="EKX36431">
    <property type="protein sequence ID" value="EKX36431"/>
    <property type="gene ID" value="GUITHDRAFT_145790"/>
</dbReference>
<name>L1IJL8_GUITC</name>
<dbReference type="Proteomes" id="UP000011087">
    <property type="component" value="Unassembled WGS sequence"/>
</dbReference>
<dbReference type="HOGENOM" id="CLU_037912_0_0_1"/>
<sequence>MLSRSERVRIDKAEQRRRTRALVLQLDALVPLQDRPLSAEKGSLASRRTIMQLHEDTLAAVKSLRRRLGGDTRTSPIKGEGSASKECSANEEETAIRSPGEKCAKSERNKLQTTIKLENGVDKDVADETARNGAGSKESFVAIPLDSVMEGMLESEMLLLMEVNLADWTVTRMSKGLQRWFSCLPAPGLVGQSLLRFVPSPELPAFRKFLIKDGPVTLSEFSAKVLTFGSQAFECLPCKFVPTQQRCSSIAVFILSIPQLCPSPVTKFPSKLMFDLLRDLCGVFEYDEKVSHPFPWVVDEEFKKRHEHIRMADQTEFGWCQRCVNALLKIDIGKEILEKIINGKANNYDSSEECVLRGVNKMTQFHIMLDLNQSDTPCVIVHTRLKLPREAGAFTTPWSELYRATLNGEPVKKFLSDTGSYLRIYAHRNSAAESLHMTAFHEIPAKEGWECFHSKTWTITPKGMSFQGDIFSKGDKEICTYNFTFKRVEDLDRGLLSSLIQDE</sequence>
<feature type="region of interest" description="Disordered" evidence="1">
    <location>
        <begin position="69"/>
        <end position="107"/>
    </location>
</feature>
<keyword evidence="4" id="KW-1185">Reference proteome</keyword>
<organism evidence="2">
    <name type="scientific">Guillardia theta (strain CCMP2712)</name>
    <name type="common">Cryptophyte</name>
    <dbReference type="NCBI Taxonomy" id="905079"/>
    <lineage>
        <taxon>Eukaryota</taxon>
        <taxon>Cryptophyceae</taxon>
        <taxon>Pyrenomonadales</taxon>
        <taxon>Geminigeraceae</taxon>
        <taxon>Guillardia</taxon>
    </lineage>
</organism>
<evidence type="ECO:0000313" key="3">
    <source>
        <dbReference type="EnsemblProtists" id="EKX36431"/>
    </source>
</evidence>
<evidence type="ECO:0000313" key="4">
    <source>
        <dbReference type="Proteomes" id="UP000011087"/>
    </source>
</evidence>
<dbReference type="KEGG" id="gtt:GUITHDRAFT_145790"/>
<evidence type="ECO:0000256" key="1">
    <source>
        <dbReference type="SAM" id="MobiDB-lite"/>
    </source>
</evidence>
<dbReference type="EMBL" id="JH993074">
    <property type="protein sequence ID" value="EKX36431.1"/>
    <property type="molecule type" value="Genomic_DNA"/>
</dbReference>
<reference evidence="2 4" key="1">
    <citation type="journal article" date="2012" name="Nature">
        <title>Algal genomes reveal evolutionary mosaicism and the fate of nucleomorphs.</title>
        <authorList>
            <consortium name="DOE Joint Genome Institute"/>
            <person name="Curtis B.A."/>
            <person name="Tanifuji G."/>
            <person name="Burki F."/>
            <person name="Gruber A."/>
            <person name="Irimia M."/>
            <person name="Maruyama S."/>
            <person name="Arias M.C."/>
            <person name="Ball S.G."/>
            <person name="Gile G.H."/>
            <person name="Hirakawa Y."/>
            <person name="Hopkins J.F."/>
            <person name="Kuo A."/>
            <person name="Rensing S.A."/>
            <person name="Schmutz J."/>
            <person name="Symeonidi A."/>
            <person name="Elias M."/>
            <person name="Eveleigh R.J."/>
            <person name="Herman E.K."/>
            <person name="Klute M.J."/>
            <person name="Nakayama T."/>
            <person name="Obornik M."/>
            <person name="Reyes-Prieto A."/>
            <person name="Armbrust E.V."/>
            <person name="Aves S.J."/>
            <person name="Beiko R.G."/>
            <person name="Coutinho P."/>
            <person name="Dacks J.B."/>
            <person name="Durnford D.G."/>
            <person name="Fast N.M."/>
            <person name="Green B.R."/>
            <person name="Grisdale C.J."/>
            <person name="Hempel F."/>
            <person name="Henrissat B."/>
            <person name="Hoppner M.P."/>
            <person name="Ishida K."/>
            <person name="Kim E."/>
            <person name="Koreny L."/>
            <person name="Kroth P.G."/>
            <person name="Liu Y."/>
            <person name="Malik S.B."/>
            <person name="Maier U.G."/>
            <person name="McRose D."/>
            <person name="Mock T."/>
            <person name="Neilson J.A."/>
            <person name="Onodera N.T."/>
            <person name="Poole A.M."/>
            <person name="Pritham E.J."/>
            <person name="Richards T.A."/>
            <person name="Rocap G."/>
            <person name="Roy S.W."/>
            <person name="Sarai C."/>
            <person name="Schaack S."/>
            <person name="Shirato S."/>
            <person name="Slamovits C.H."/>
            <person name="Spencer D.F."/>
            <person name="Suzuki S."/>
            <person name="Worden A.Z."/>
            <person name="Zauner S."/>
            <person name="Barry K."/>
            <person name="Bell C."/>
            <person name="Bharti A.K."/>
            <person name="Crow J.A."/>
            <person name="Grimwood J."/>
            <person name="Kramer R."/>
            <person name="Lindquist E."/>
            <person name="Lucas S."/>
            <person name="Salamov A."/>
            <person name="McFadden G.I."/>
            <person name="Lane C.E."/>
            <person name="Keeling P.J."/>
            <person name="Gray M.W."/>
            <person name="Grigoriev I.V."/>
            <person name="Archibald J.M."/>
        </authorList>
    </citation>
    <scope>NUCLEOTIDE SEQUENCE</scope>
    <source>
        <strain evidence="2 4">CCMP2712</strain>
    </source>
</reference>
<reference evidence="3" key="3">
    <citation type="submission" date="2016-03" db="UniProtKB">
        <authorList>
            <consortium name="EnsemblProtists"/>
        </authorList>
    </citation>
    <scope>IDENTIFICATION</scope>
</reference>
<reference evidence="4" key="2">
    <citation type="submission" date="2012-11" db="EMBL/GenBank/DDBJ databases">
        <authorList>
            <person name="Kuo A."/>
            <person name="Curtis B.A."/>
            <person name="Tanifuji G."/>
            <person name="Burki F."/>
            <person name="Gruber A."/>
            <person name="Irimia M."/>
            <person name="Maruyama S."/>
            <person name="Arias M.C."/>
            <person name="Ball S.G."/>
            <person name="Gile G.H."/>
            <person name="Hirakawa Y."/>
            <person name="Hopkins J.F."/>
            <person name="Rensing S.A."/>
            <person name="Schmutz J."/>
            <person name="Symeonidi A."/>
            <person name="Elias M."/>
            <person name="Eveleigh R.J."/>
            <person name="Herman E.K."/>
            <person name="Klute M.J."/>
            <person name="Nakayama T."/>
            <person name="Obornik M."/>
            <person name="Reyes-Prieto A."/>
            <person name="Armbrust E.V."/>
            <person name="Aves S.J."/>
            <person name="Beiko R.G."/>
            <person name="Coutinho P."/>
            <person name="Dacks J.B."/>
            <person name="Durnford D.G."/>
            <person name="Fast N.M."/>
            <person name="Green B.R."/>
            <person name="Grisdale C."/>
            <person name="Hempe F."/>
            <person name="Henrissat B."/>
            <person name="Hoppner M.P."/>
            <person name="Ishida K.-I."/>
            <person name="Kim E."/>
            <person name="Koreny L."/>
            <person name="Kroth P.G."/>
            <person name="Liu Y."/>
            <person name="Malik S.-B."/>
            <person name="Maier U.G."/>
            <person name="McRose D."/>
            <person name="Mock T."/>
            <person name="Neilson J.A."/>
            <person name="Onodera N.T."/>
            <person name="Poole A.M."/>
            <person name="Pritham E.J."/>
            <person name="Richards T.A."/>
            <person name="Rocap G."/>
            <person name="Roy S.W."/>
            <person name="Sarai C."/>
            <person name="Schaack S."/>
            <person name="Shirato S."/>
            <person name="Slamovits C.H."/>
            <person name="Spencer D.F."/>
            <person name="Suzuki S."/>
            <person name="Worden A.Z."/>
            <person name="Zauner S."/>
            <person name="Barry K."/>
            <person name="Bell C."/>
            <person name="Bharti A.K."/>
            <person name="Crow J.A."/>
            <person name="Grimwood J."/>
            <person name="Kramer R."/>
            <person name="Lindquist E."/>
            <person name="Lucas S."/>
            <person name="Salamov A."/>
            <person name="McFadden G.I."/>
            <person name="Lane C.E."/>
            <person name="Keeling P.J."/>
            <person name="Gray M.W."/>
            <person name="Grigoriev I.V."/>
            <person name="Archibald J.M."/>
        </authorList>
    </citation>
    <scope>NUCLEOTIDE SEQUENCE</scope>
    <source>
        <strain evidence="4">CCMP2712</strain>
    </source>
</reference>
<gene>
    <name evidence="2" type="ORF">GUITHDRAFT_145790</name>
</gene>
<dbReference type="GeneID" id="17293167"/>
<protein>
    <submittedName>
        <fullName evidence="2 3">Uncharacterized protein</fullName>
    </submittedName>
</protein>
<dbReference type="RefSeq" id="XP_005823411.1">
    <property type="nucleotide sequence ID" value="XM_005823354.1"/>
</dbReference>
<dbReference type="PaxDb" id="55529-EKX36431"/>
<evidence type="ECO:0000313" key="2">
    <source>
        <dbReference type="EMBL" id="EKX36431.1"/>
    </source>
</evidence>